<protein>
    <recommendedName>
        <fullName evidence="5">Inner membrane protein YjcH</fullName>
    </recommendedName>
</protein>
<dbReference type="EMBL" id="BAABRO010000001">
    <property type="protein sequence ID" value="GAA5504847.1"/>
    <property type="molecule type" value="Genomic_DNA"/>
</dbReference>
<keyword evidence="2" id="KW-0812">Transmembrane</keyword>
<evidence type="ECO:0000256" key="2">
    <source>
        <dbReference type="SAM" id="Phobius"/>
    </source>
</evidence>
<proteinExistence type="predicted"/>
<dbReference type="Proteomes" id="UP001416858">
    <property type="component" value="Unassembled WGS sequence"/>
</dbReference>
<comment type="caution">
    <text evidence="3">The sequence shown here is derived from an EMBL/GenBank/DDBJ whole genome shotgun (WGS) entry which is preliminary data.</text>
</comment>
<evidence type="ECO:0008006" key="5">
    <source>
        <dbReference type="Google" id="ProtNLM"/>
    </source>
</evidence>
<evidence type="ECO:0000256" key="1">
    <source>
        <dbReference type="SAM" id="MobiDB-lite"/>
    </source>
</evidence>
<keyword evidence="2" id="KW-1133">Transmembrane helix</keyword>
<organism evidence="3 4">
    <name type="scientific">Novipirellula caenicola</name>
    <dbReference type="NCBI Taxonomy" id="1536901"/>
    <lineage>
        <taxon>Bacteria</taxon>
        <taxon>Pseudomonadati</taxon>
        <taxon>Planctomycetota</taxon>
        <taxon>Planctomycetia</taxon>
        <taxon>Pirellulales</taxon>
        <taxon>Pirellulaceae</taxon>
        <taxon>Novipirellula</taxon>
    </lineage>
</organism>
<feature type="compositionally biased region" description="Basic and acidic residues" evidence="1">
    <location>
        <begin position="98"/>
        <end position="109"/>
    </location>
</feature>
<feature type="transmembrane region" description="Helical" evidence="2">
    <location>
        <begin position="54"/>
        <end position="76"/>
    </location>
</feature>
<feature type="transmembrane region" description="Helical" evidence="2">
    <location>
        <begin position="21"/>
        <end position="42"/>
    </location>
</feature>
<dbReference type="Pfam" id="PF04341">
    <property type="entry name" value="DUF485"/>
    <property type="match status" value="1"/>
</dbReference>
<accession>A0ABP9VMC2</accession>
<evidence type="ECO:0000313" key="3">
    <source>
        <dbReference type="EMBL" id="GAA5504847.1"/>
    </source>
</evidence>
<sequence length="109" mass="11548">MPTPLPKADVPTAARQYNSRLGIVLFAIYLVLYAGFVFINAFDAEQMETIVVAGLNLAIVYGFGLIIAAIVMALLYGVMCRNEPIDGTPVAGSPASDADNHDDSEGASR</sequence>
<gene>
    <name evidence="3" type="ORF">Rcae01_00286</name>
</gene>
<evidence type="ECO:0000313" key="4">
    <source>
        <dbReference type="Proteomes" id="UP001416858"/>
    </source>
</evidence>
<dbReference type="RefSeq" id="WP_345681929.1">
    <property type="nucleotide sequence ID" value="NZ_BAABRO010000001.1"/>
</dbReference>
<name>A0ABP9VMC2_9BACT</name>
<reference evidence="3 4" key="1">
    <citation type="submission" date="2024-02" db="EMBL/GenBank/DDBJ databases">
        <title>Rhodopirellula caenicola NBRC 110016.</title>
        <authorList>
            <person name="Ichikawa N."/>
            <person name="Katano-Makiyama Y."/>
            <person name="Hidaka K."/>
        </authorList>
    </citation>
    <scope>NUCLEOTIDE SEQUENCE [LARGE SCALE GENOMIC DNA]</scope>
    <source>
        <strain evidence="3 4">NBRC 110016</strain>
    </source>
</reference>
<keyword evidence="2" id="KW-0472">Membrane</keyword>
<feature type="region of interest" description="Disordered" evidence="1">
    <location>
        <begin position="89"/>
        <end position="109"/>
    </location>
</feature>
<dbReference type="InterPro" id="IPR007436">
    <property type="entry name" value="DUF485"/>
</dbReference>
<keyword evidence="4" id="KW-1185">Reference proteome</keyword>